<evidence type="ECO:0000256" key="1">
    <source>
        <dbReference type="ARBA" id="ARBA00004245"/>
    </source>
</evidence>
<dbReference type="OrthoDB" id="195498at2759"/>
<evidence type="ECO:0000256" key="3">
    <source>
        <dbReference type="ARBA" id="ARBA00022490"/>
    </source>
</evidence>
<protein>
    <recommendedName>
        <fullName evidence="5 7">Actin-related protein 2/3 complex subunit 5</fullName>
    </recommendedName>
</protein>
<evidence type="ECO:0000256" key="2">
    <source>
        <dbReference type="ARBA" id="ARBA00006084"/>
    </source>
</evidence>
<reference evidence="8 9" key="1">
    <citation type="submission" date="2019-09" db="EMBL/GenBank/DDBJ databases">
        <authorList>
            <person name="Brejova B."/>
        </authorList>
    </citation>
    <scope>NUCLEOTIDE SEQUENCE [LARGE SCALE GENOMIC DNA]</scope>
</reference>
<comment type="subcellular location">
    <subcellularLocation>
        <location evidence="1">Cytoplasm</location>
        <location evidence="1">Cytoskeleton</location>
    </subcellularLocation>
</comment>
<evidence type="ECO:0000313" key="9">
    <source>
        <dbReference type="Proteomes" id="UP000398389"/>
    </source>
</evidence>
<comment type="function">
    <text evidence="6">Functions as a component of the Arp2/3 complex which is involved in regulation of actin polymerization and together with an activating nucleation-promoting factor (NPF) mediates the formation of branched actin networks.</text>
</comment>
<dbReference type="Gene3D" id="1.25.40.190">
    <property type="entry name" value="Actin-related protein 2/3 complex subunit 5"/>
    <property type="match status" value="1"/>
</dbReference>
<dbReference type="RefSeq" id="XP_031853507.1">
    <property type="nucleotide sequence ID" value="XM_031997616.1"/>
</dbReference>
<accession>A0A5E8BIY3</accession>
<evidence type="ECO:0000256" key="6">
    <source>
        <dbReference type="ARBA" id="ARBA00060329"/>
    </source>
</evidence>
<dbReference type="Proteomes" id="UP000398389">
    <property type="component" value="Unassembled WGS sequence"/>
</dbReference>
<evidence type="ECO:0000256" key="4">
    <source>
        <dbReference type="ARBA" id="ARBA00023212"/>
    </source>
</evidence>
<dbReference type="SUPFAM" id="SSF69103">
    <property type="entry name" value="Arp2/3 complex 16 kDa subunit ARPC5"/>
    <property type="match status" value="1"/>
</dbReference>
<comment type="function">
    <text evidence="7">Functions as component of the Arp2/3 complex which is involved in regulation of actin polymerization and together with an activating nucleation-promoting factor (NPF) mediates the formation of branched actin networks. Arp2/3 complex plays a critical role in the control of cell morphogenesis via the modulation of cell polarity development.</text>
</comment>
<dbReference type="GO" id="GO:0044396">
    <property type="term" value="P:actin cortical patch organization"/>
    <property type="evidence" value="ECO:0007669"/>
    <property type="project" value="UniProtKB-ARBA"/>
</dbReference>
<gene>
    <name evidence="8" type="ORF">SAPINGB_P002898</name>
</gene>
<proteinExistence type="inferred from homology"/>
<keyword evidence="4 7" id="KW-0206">Cytoskeleton</keyword>
<dbReference type="GeneID" id="43581716"/>
<dbReference type="InterPro" id="IPR036743">
    <property type="entry name" value="ARPC5_sf"/>
</dbReference>
<organism evidence="8 9">
    <name type="scientific">Magnusiomyces paraingens</name>
    <dbReference type="NCBI Taxonomy" id="2606893"/>
    <lineage>
        <taxon>Eukaryota</taxon>
        <taxon>Fungi</taxon>
        <taxon>Dikarya</taxon>
        <taxon>Ascomycota</taxon>
        <taxon>Saccharomycotina</taxon>
        <taxon>Dipodascomycetes</taxon>
        <taxon>Dipodascales</taxon>
        <taxon>Dipodascaceae</taxon>
        <taxon>Magnusiomyces</taxon>
    </lineage>
</organism>
<dbReference type="InterPro" id="IPR006789">
    <property type="entry name" value="ARPC5"/>
</dbReference>
<name>A0A5E8BIY3_9ASCO</name>
<dbReference type="PANTHER" id="PTHR12644">
    <property type="entry name" value="ARP2/3 COMPLEX 16 KD SUBUNIT P16-ARC"/>
    <property type="match status" value="1"/>
</dbReference>
<keyword evidence="9" id="KW-1185">Reference proteome</keyword>
<dbReference type="EMBL" id="CABVLU010000002">
    <property type="protein sequence ID" value="VVT50842.1"/>
    <property type="molecule type" value="Genomic_DNA"/>
</dbReference>
<dbReference type="GO" id="GO:0030833">
    <property type="term" value="P:regulation of actin filament polymerization"/>
    <property type="evidence" value="ECO:0007669"/>
    <property type="project" value="InterPro"/>
</dbReference>
<comment type="similarity">
    <text evidence="2 7">Belongs to the ARPC5 family.</text>
</comment>
<dbReference type="Pfam" id="PF04699">
    <property type="entry name" value="P16-Arc"/>
    <property type="match status" value="1"/>
</dbReference>
<dbReference type="FunFam" id="1.25.40.190:FF:000003">
    <property type="entry name" value="Actin-related protein 2/3 complex subunit 5"/>
    <property type="match status" value="1"/>
</dbReference>
<sequence>MAEIDFRRIDVDQYDPDRFLVESLVPPQPPVSLDEIKQRSVAVKRLLSQGDYQGALETALRDPPYGGSAEVKNANLQTVLDVLLTLKSNTITPIIEALTPELQDILIKYIYKGMGSPLGQTHGNGVALLLWFEKTVDITSQGAIIRYMSDRRTV</sequence>
<evidence type="ECO:0000313" key="8">
    <source>
        <dbReference type="EMBL" id="VVT50842.1"/>
    </source>
</evidence>
<dbReference type="AlphaFoldDB" id="A0A5E8BIY3"/>
<keyword evidence="3" id="KW-0963">Cytoplasm</keyword>
<dbReference type="GO" id="GO:0034314">
    <property type="term" value="P:Arp2/3 complex-mediated actin nucleation"/>
    <property type="evidence" value="ECO:0007669"/>
    <property type="project" value="InterPro"/>
</dbReference>
<evidence type="ECO:0000256" key="7">
    <source>
        <dbReference type="RuleBase" id="RU004301"/>
    </source>
</evidence>
<dbReference type="GO" id="GO:0005885">
    <property type="term" value="C:Arp2/3 protein complex"/>
    <property type="evidence" value="ECO:0007669"/>
    <property type="project" value="InterPro"/>
</dbReference>
<evidence type="ECO:0000256" key="5">
    <source>
        <dbReference type="ARBA" id="ARBA00040214"/>
    </source>
</evidence>
<dbReference type="PIRSF" id="PIRSF039096">
    <property type="entry name" value="p16-ARC"/>
    <property type="match status" value="1"/>
</dbReference>